<dbReference type="AlphaFoldDB" id="D5WH18"/>
<dbReference type="InterPro" id="IPR050679">
    <property type="entry name" value="Bact_HTH_transcr_reg"/>
</dbReference>
<dbReference type="EMBL" id="CP002014">
    <property type="protein sequence ID" value="ADG17763.1"/>
    <property type="molecule type" value="Genomic_DNA"/>
</dbReference>
<evidence type="ECO:0000313" key="6">
    <source>
        <dbReference type="Proteomes" id="UP000002190"/>
    </source>
</evidence>
<dbReference type="InterPro" id="IPR000524">
    <property type="entry name" value="Tscrpt_reg_HTH_GntR"/>
</dbReference>
<dbReference type="SUPFAM" id="SSF64288">
    <property type="entry name" value="Chorismate lyase-like"/>
    <property type="match status" value="1"/>
</dbReference>
<dbReference type="PANTHER" id="PTHR44846:SF1">
    <property type="entry name" value="MANNOSYL-D-GLYCERATE TRANSPORT_METABOLISM SYSTEM REPRESSOR MNGR-RELATED"/>
    <property type="match status" value="1"/>
</dbReference>
<dbReference type="eggNOG" id="COG2188">
    <property type="taxonomic scope" value="Bacteria"/>
</dbReference>
<dbReference type="CDD" id="cd07377">
    <property type="entry name" value="WHTH_GntR"/>
    <property type="match status" value="1"/>
</dbReference>
<dbReference type="InterPro" id="IPR028978">
    <property type="entry name" value="Chorismate_lyase_/UTRA_dom_sf"/>
</dbReference>
<keyword evidence="3" id="KW-0804">Transcription</keyword>
<dbReference type="SMART" id="SM00345">
    <property type="entry name" value="HTH_GNTR"/>
    <property type="match status" value="1"/>
</dbReference>
<dbReference type="Pfam" id="PF00392">
    <property type="entry name" value="GntR"/>
    <property type="match status" value="1"/>
</dbReference>
<protein>
    <submittedName>
        <fullName evidence="5">Transcriptional regulator, GntR family</fullName>
    </submittedName>
</protein>
<dbReference type="GO" id="GO:0003700">
    <property type="term" value="F:DNA-binding transcription factor activity"/>
    <property type="evidence" value="ECO:0007669"/>
    <property type="project" value="InterPro"/>
</dbReference>
<evidence type="ECO:0000256" key="2">
    <source>
        <dbReference type="ARBA" id="ARBA00023125"/>
    </source>
</evidence>
<dbReference type="SUPFAM" id="SSF46785">
    <property type="entry name" value="Winged helix' DNA-binding domain"/>
    <property type="match status" value="1"/>
</dbReference>
<proteinExistence type="predicted"/>
<dbReference type="PANTHER" id="PTHR44846">
    <property type="entry name" value="MANNOSYL-D-GLYCERATE TRANSPORT/METABOLISM SYSTEM REPRESSOR MNGR-RELATED"/>
    <property type="match status" value="1"/>
</dbReference>
<accession>D5WH18</accession>
<dbReference type="Gene3D" id="3.40.1410.10">
    <property type="entry name" value="Chorismate lyase-like"/>
    <property type="match status" value="1"/>
</dbReference>
<sequence>MQFEVGAELQPPIWMRQRHGPLDVVFDRLRRGIEEVKSAILAALAAGEWKGGECIPSEKRLAERFGVSIGTLRKAIDELCAENILIRHQELGTFVSMHQRDRHFFRFFRIVRRGGDKAYPVVTLIGFKKARASREAAAALGIDSGARVLRFVNGLALHGKTVLIEHITVPEALFPGLTESKLRNRPNTLYNFYQDGFGINVVETDERVSVALANELESAQLGVEVGAPLLEIRRIAYSYHRSAVELRISRLNTEEYEYIGTRAARDDQK</sequence>
<dbReference type="InterPro" id="IPR036388">
    <property type="entry name" value="WH-like_DNA-bd_sf"/>
</dbReference>
<evidence type="ECO:0000259" key="4">
    <source>
        <dbReference type="PROSITE" id="PS50949"/>
    </source>
</evidence>
<dbReference type="SMART" id="SM00866">
    <property type="entry name" value="UTRA"/>
    <property type="match status" value="1"/>
</dbReference>
<dbReference type="Gene3D" id="1.10.10.10">
    <property type="entry name" value="Winged helix-like DNA-binding domain superfamily/Winged helix DNA-binding domain"/>
    <property type="match status" value="1"/>
</dbReference>
<dbReference type="HOGENOM" id="CLU_063236_3_0_4"/>
<reference evidence="6" key="1">
    <citation type="submission" date="2010-04" db="EMBL/GenBank/DDBJ databases">
        <title>Complete sequence of chromosome 2 of Burkholderia sp. CCGE1002.</title>
        <authorList>
            <consortium name="US DOE Joint Genome Institute"/>
            <person name="Lucas S."/>
            <person name="Copeland A."/>
            <person name="Lapidus A."/>
            <person name="Cheng J.-F."/>
            <person name="Bruce D."/>
            <person name="Goodwin L."/>
            <person name="Pitluck S."/>
            <person name="Chertkov O."/>
            <person name="Detter J.C."/>
            <person name="Han C."/>
            <person name="Tapia R."/>
            <person name="Land M."/>
            <person name="Hauser L."/>
            <person name="Kyrpides N."/>
            <person name="Ovchinnikova G."/>
            <person name="Martinez-Romero E."/>
            <person name="Hernandez M.A.R."/>
            <person name="Tiedje J.M."/>
            <person name="Woyke T."/>
        </authorList>
    </citation>
    <scope>NUCLEOTIDE SEQUENCE [LARGE SCALE GENOMIC DNA]</scope>
    <source>
        <strain evidence="6">CCGE1002</strain>
    </source>
</reference>
<dbReference type="PROSITE" id="PS50949">
    <property type="entry name" value="HTH_GNTR"/>
    <property type="match status" value="1"/>
</dbReference>
<dbReference type="GO" id="GO:0045892">
    <property type="term" value="P:negative regulation of DNA-templated transcription"/>
    <property type="evidence" value="ECO:0007669"/>
    <property type="project" value="TreeGrafter"/>
</dbReference>
<dbReference type="InterPro" id="IPR011663">
    <property type="entry name" value="UTRA"/>
</dbReference>
<gene>
    <name evidence="5" type="ordered locus">BC1002_3741</name>
</gene>
<evidence type="ECO:0000313" key="5">
    <source>
        <dbReference type="EMBL" id="ADG17763.1"/>
    </source>
</evidence>
<dbReference type="STRING" id="640511.BC1002_3741"/>
<dbReference type="Proteomes" id="UP000002190">
    <property type="component" value="Chromosome 2"/>
</dbReference>
<evidence type="ECO:0000256" key="1">
    <source>
        <dbReference type="ARBA" id="ARBA00023015"/>
    </source>
</evidence>
<keyword evidence="2" id="KW-0238">DNA-binding</keyword>
<dbReference type="InterPro" id="IPR036390">
    <property type="entry name" value="WH_DNA-bd_sf"/>
</dbReference>
<reference evidence="5 6" key="2">
    <citation type="journal article" date="2012" name="J. Bacteriol.">
        <title>Genome Sequences of Burkholderia sp. Strains CCGE1002 and H160, Isolated from Legume Nodules in Mexico and Brazil.</title>
        <authorList>
            <person name="Ormeno-Orrillo E."/>
            <person name="Rogel M.A."/>
            <person name="Chueire L.M."/>
            <person name="Tiedje J.M."/>
            <person name="Martinez-Romero E."/>
            <person name="Hungria M."/>
        </authorList>
    </citation>
    <scope>NUCLEOTIDE SEQUENCE [LARGE SCALE GENOMIC DNA]</scope>
    <source>
        <strain evidence="5 6">CCGE1002</strain>
    </source>
</reference>
<name>D5WH18_PARAM</name>
<evidence type="ECO:0000256" key="3">
    <source>
        <dbReference type="ARBA" id="ARBA00023163"/>
    </source>
</evidence>
<organism evidence="5 6">
    <name type="scientific">Paraburkholderia atlantica</name>
    <dbReference type="NCBI Taxonomy" id="2654982"/>
    <lineage>
        <taxon>Bacteria</taxon>
        <taxon>Pseudomonadati</taxon>
        <taxon>Pseudomonadota</taxon>
        <taxon>Betaproteobacteria</taxon>
        <taxon>Burkholderiales</taxon>
        <taxon>Burkholderiaceae</taxon>
        <taxon>Paraburkholderia</taxon>
    </lineage>
</organism>
<dbReference type="GO" id="GO:0003677">
    <property type="term" value="F:DNA binding"/>
    <property type="evidence" value="ECO:0007669"/>
    <property type="project" value="UniProtKB-KW"/>
</dbReference>
<feature type="domain" description="HTH gntR-type" evidence="4">
    <location>
        <begin position="30"/>
        <end position="98"/>
    </location>
</feature>
<keyword evidence="1" id="KW-0805">Transcription regulation</keyword>
<dbReference type="Pfam" id="PF07702">
    <property type="entry name" value="UTRA"/>
    <property type="match status" value="1"/>
</dbReference>
<dbReference type="KEGG" id="bge:BC1002_3741"/>